<reference evidence="6 7" key="1">
    <citation type="journal article" date="2011" name="PLoS Pathog.">
        <title>Endophytic Life Strategies Decoded by Genome and Transcriptome Analyses of the Mutualistic Root Symbiont Piriformospora indica.</title>
        <authorList>
            <person name="Zuccaro A."/>
            <person name="Lahrmann U."/>
            <person name="Guldener U."/>
            <person name="Langen G."/>
            <person name="Pfiffi S."/>
            <person name="Biedenkopf D."/>
            <person name="Wong P."/>
            <person name="Samans B."/>
            <person name="Grimm C."/>
            <person name="Basiewicz M."/>
            <person name="Murat C."/>
            <person name="Martin F."/>
            <person name="Kogel K.H."/>
        </authorList>
    </citation>
    <scope>NUCLEOTIDE SEQUENCE [LARGE SCALE GENOMIC DNA]</scope>
    <source>
        <strain evidence="6 7">DSM 11827</strain>
    </source>
</reference>
<feature type="compositionally biased region" description="Low complexity" evidence="4">
    <location>
        <begin position="286"/>
        <end position="296"/>
    </location>
</feature>
<feature type="coiled-coil region" evidence="3">
    <location>
        <begin position="95"/>
        <end position="122"/>
    </location>
</feature>
<dbReference type="Pfam" id="PF00098">
    <property type="entry name" value="zf-CCHC"/>
    <property type="match status" value="1"/>
</dbReference>
<dbReference type="InterPro" id="IPR001878">
    <property type="entry name" value="Znf_CCHC"/>
</dbReference>
<keyword evidence="3" id="KW-0175">Coiled coil</keyword>
<keyword evidence="2" id="KW-0862">Zinc</keyword>
<comment type="caution">
    <text evidence="6">The sequence shown here is derived from an EMBL/GenBank/DDBJ whole genome shotgun (WGS) entry which is preliminary data.</text>
</comment>
<dbReference type="InParanoid" id="G4TH95"/>
<dbReference type="SUPFAM" id="SSF57756">
    <property type="entry name" value="Retrovirus zinc finger-like domains"/>
    <property type="match status" value="1"/>
</dbReference>
<feature type="region of interest" description="Disordered" evidence="4">
    <location>
        <begin position="266"/>
        <end position="308"/>
    </location>
</feature>
<evidence type="ECO:0000256" key="4">
    <source>
        <dbReference type="SAM" id="MobiDB-lite"/>
    </source>
</evidence>
<keyword evidence="2" id="KW-0479">Metal-binding</keyword>
<evidence type="ECO:0000313" key="6">
    <source>
        <dbReference type="EMBL" id="CCA70688.1"/>
    </source>
</evidence>
<name>G4TH95_SERID</name>
<feature type="compositionally biased region" description="Polar residues" evidence="4">
    <location>
        <begin position="1"/>
        <end position="12"/>
    </location>
</feature>
<dbReference type="GO" id="GO:0006397">
    <property type="term" value="P:mRNA processing"/>
    <property type="evidence" value="ECO:0007669"/>
    <property type="project" value="UniProtKB-KW"/>
</dbReference>
<dbReference type="GO" id="GO:0008270">
    <property type="term" value="F:zinc ion binding"/>
    <property type="evidence" value="ECO:0007669"/>
    <property type="project" value="UniProtKB-KW"/>
</dbReference>
<evidence type="ECO:0000313" key="7">
    <source>
        <dbReference type="Proteomes" id="UP000007148"/>
    </source>
</evidence>
<evidence type="ECO:0000256" key="1">
    <source>
        <dbReference type="ARBA" id="ARBA00022664"/>
    </source>
</evidence>
<dbReference type="SMART" id="SM00343">
    <property type="entry name" value="ZnF_C2HC"/>
    <property type="match status" value="1"/>
</dbReference>
<dbReference type="Gene3D" id="4.10.60.10">
    <property type="entry name" value="Zinc finger, CCHC-type"/>
    <property type="match status" value="1"/>
</dbReference>
<dbReference type="Proteomes" id="UP000007148">
    <property type="component" value="Unassembled WGS sequence"/>
</dbReference>
<feature type="compositionally biased region" description="Polar residues" evidence="4">
    <location>
        <begin position="272"/>
        <end position="285"/>
    </location>
</feature>
<evidence type="ECO:0000259" key="5">
    <source>
        <dbReference type="PROSITE" id="PS50158"/>
    </source>
</evidence>
<gene>
    <name evidence="6" type="ORF">PIIN_04622</name>
</gene>
<feature type="compositionally biased region" description="Polar residues" evidence="4">
    <location>
        <begin position="26"/>
        <end position="35"/>
    </location>
</feature>
<proteinExistence type="predicted"/>
<keyword evidence="7" id="KW-1185">Reference proteome</keyword>
<dbReference type="InterPro" id="IPR036875">
    <property type="entry name" value="Znf_CCHC_sf"/>
</dbReference>
<dbReference type="OrthoDB" id="2527451at2759"/>
<feature type="region of interest" description="Disordered" evidence="4">
    <location>
        <begin position="1"/>
        <end position="42"/>
    </location>
</feature>
<dbReference type="HOGENOM" id="CLU_696598_0_0_1"/>
<feature type="domain" description="CCHC-type" evidence="5">
    <location>
        <begin position="321"/>
        <end position="338"/>
    </location>
</feature>
<sequence length="396" mass="44574">MQYGQQSLQSAHQAVPGGSLLDPTPHASTAPTVTSFPPMAQPPLPHAQYPHLISPNTYYHWYNQQQPTLTPHWMTPNVTYPLAYQHFMDAHQQPDQTAANRIMQLEQQLVMLQAQLNTAMAAMAQASAGTVTPRSVTTHPHKVNKLQRDEHLGSWKDFCDKLAAVYGIHDEAGNARVQLDKLEQGDKSVAEYSAKFEELVAFLDELPESERIYQYRRGLNYSSAKIVALEEARYTASGPPFPTLQSLINFCKRHDDSMAALRLTHPPKPKQSHATISRSTVQHISPTTSSHTATHAPTPPTPRPPRDPYAMNIGAARQDTRKCYNCDIVGHLSRDCTQPRKPRTVQVKASNVDPEELEHRQVLRKDAEESIRKELEAEMSKKFEERMAAYAKQTDF</sequence>
<protein>
    <recommendedName>
        <fullName evidence="5">CCHC-type domain-containing protein</fullName>
    </recommendedName>
</protein>
<evidence type="ECO:0000256" key="3">
    <source>
        <dbReference type="SAM" id="Coils"/>
    </source>
</evidence>
<dbReference type="Pfam" id="PF03732">
    <property type="entry name" value="Retrotrans_gag"/>
    <property type="match status" value="1"/>
</dbReference>
<evidence type="ECO:0000256" key="2">
    <source>
        <dbReference type="PROSITE-ProRule" id="PRU00047"/>
    </source>
</evidence>
<keyword evidence="1" id="KW-0507">mRNA processing</keyword>
<dbReference type="InterPro" id="IPR005162">
    <property type="entry name" value="Retrotrans_gag_dom"/>
</dbReference>
<dbReference type="PROSITE" id="PS50158">
    <property type="entry name" value="ZF_CCHC"/>
    <property type="match status" value="1"/>
</dbReference>
<keyword evidence="2" id="KW-0863">Zinc-finger</keyword>
<dbReference type="GO" id="GO:0003676">
    <property type="term" value="F:nucleic acid binding"/>
    <property type="evidence" value="ECO:0007669"/>
    <property type="project" value="InterPro"/>
</dbReference>
<accession>G4TH95</accession>
<dbReference type="EMBL" id="CAFZ01000091">
    <property type="protein sequence ID" value="CCA70688.1"/>
    <property type="molecule type" value="Genomic_DNA"/>
</dbReference>
<organism evidence="6 7">
    <name type="scientific">Serendipita indica (strain DSM 11827)</name>
    <name type="common">Root endophyte fungus</name>
    <name type="synonym">Piriformospora indica</name>
    <dbReference type="NCBI Taxonomy" id="1109443"/>
    <lineage>
        <taxon>Eukaryota</taxon>
        <taxon>Fungi</taxon>
        <taxon>Dikarya</taxon>
        <taxon>Basidiomycota</taxon>
        <taxon>Agaricomycotina</taxon>
        <taxon>Agaricomycetes</taxon>
        <taxon>Sebacinales</taxon>
        <taxon>Serendipitaceae</taxon>
        <taxon>Serendipita</taxon>
    </lineage>
</organism>
<dbReference type="AlphaFoldDB" id="G4TH95"/>